<dbReference type="Pfam" id="PF00400">
    <property type="entry name" value="WD40"/>
    <property type="match status" value="1"/>
</dbReference>
<gene>
    <name evidence="16" type="ORF">BXYJ_LOCUS3753</name>
</gene>
<evidence type="ECO:0000256" key="3">
    <source>
        <dbReference type="ARBA" id="ARBA00022574"/>
    </source>
</evidence>
<dbReference type="AlphaFoldDB" id="A0A7I8WPZ1"/>
<evidence type="ECO:0000259" key="15">
    <source>
        <dbReference type="PROSITE" id="PS51686"/>
    </source>
</evidence>
<keyword evidence="6 14" id="KW-0949">S-adenosyl-L-methionine</keyword>
<evidence type="ECO:0000256" key="4">
    <source>
        <dbReference type="ARBA" id="ARBA00022603"/>
    </source>
</evidence>
<dbReference type="PROSITE" id="PS50294">
    <property type="entry name" value="WD_REPEATS_REGION"/>
    <property type="match status" value="1"/>
</dbReference>
<evidence type="ECO:0000256" key="11">
    <source>
        <dbReference type="ARBA" id="ARBA00042050"/>
    </source>
</evidence>
<accession>A0A7I8WPZ1</accession>
<dbReference type="GO" id="GO:0031167">
    <property type="term" value="P:rRNA methylation"/>
    <property type="evidence" value="ECO:0007669"/>
    <property type="project" value="TreeGrafter"/>
</dbReference>
<dbReference type="OrthoDB" id="8020218at2759"/>
<dbReference type="InterPro" id="IPR019775">
    <property type="entry name" value="WD40_repeat_CS"/>
</dbReference>
<dbReference type="InterPro" id="IPR001680">
    <property type="entry name" value="WD40_rpt"/>
</dbReference>
<dbReference type="GO" id="GO:0005762">
    <property type="term" value="C:mitochondrial large ribosomal subunit"/>
    <property type="evidence" value="ECO:0007669"/>
    <property type="project" value="TreeGrafter"/>
</dbReference>
<comment type="similarity">
    <text evidence="14">Belongs to the class I-like SAM-binding methyltransferase superfamily. RsmB/NOP family.</text>
</comment>
<keyword evidence="8 14" id="KW-0694">RNA-binding</keyword>
<keyword evidence="10" id="KW-0496">Mitochondrion</keyword>
<keyword evidence="7" id="KW-0677">Repeat</keyword>
<dbReference type="SMR" id="A0A7I8WPZ1"/>
<organism evidence="16 17">
    <name type="scientific">Bursaphelenchus xylophilus</name>
    <name type="common">Pinewood nematode worm</name>
    <name type="synonym">Aphelenchoides xylophilus</name>
    <dbReference type="NCBI Taxonomy" id="6326"/>
    <lineage>
        <taxon>Eukaryota</taxon>
        <taxon>Metazoa</taxon>
        <taxon>Ecdysozoa</taxon>
        <taxon>Nematoda</taxon>
        <taxon>Chromadorea</taxon>
        <taxon>Rhabditida</taxon>
        <taxon>Tylenchina</taxon>
        <taxon>Tylenchomorpha</taxon>
        <taxon>Aphelenchoidea</taxon>
        <taxon>Aphelenchoididae</taxon>
        <taxon>Bursaphelenchus</taxon>
    </lineage>
</organism>
<dbReference type="GO" id="GO:0003723">
    <property type="term" value="F:RNA binding"/>
    <property type="evidence" value="ECO:0007669"/>
    <property type="project" value="UniProtKB-UniRule"/>
</dbReference>
<keyword evidence="3 13" id="KW-0853">WD repeat</keyword>
<keyword evidence="4 14" id="KW-0489">Methyltransferase</keyword>
<dbReference type="SUPFAM" id="SSF50978">
    <property type="entry name" value="WD40 repeat-like"/>
    <property type="match status" value="1"/>
</dbReference>
<dbReference type="PROSITE" id="PS51686">
    <property type="entry name" value="SAM_MT_RSMB_NOP"/>
    <property type="match status" value="1"/>
</dbReference>
<dbReference type="FunFam" id="3.40.50.150:FF:000055">
    <property type="entry name" value="5-methylcytosine rRNA methyltransferase NSUN4"/>
    <property type="match status" value="1"/>
</dbReference>
<keyword evidence="2" id="KW-0698">rRNA processing</keyword>
<evidence type="ECO:0000256" key="14">
    <source>
        <dbReference type="PROSITE-ProRule" id="PRU01023"/>
    </source>
</evidence>
<sequence>MVVEVVEKDFYFQSDWHRTVEEKQKDTEIFMGYVDGERELNVTIPINKWNKGYSDEKVQLQELNSRLLNVRINSLNLDFLVAAPASESEQVGPQPFIDVSPSGNLGISASDYSTINTWDTSNFSTLRSLEGHALDVEVARFFPSGLVVLSGGMDMTVRIWDVRDGGNARTMIGHKRRVTGLEFIDKGAEVLSIGADGSLNKWNCAVGKSVGQIVYEDSELTSLSWHEKDKVLLIASNKGRIRLVSAEFEELVSFDQDQGVSSAASDGTFIYAGLFNGSILTIDSRSKEVLSIYRTNRGRVHKIQIYGEGLLISFANGSVILYKREPQTLKPVCLFTGADLQPVYDFAVNEHLLYTAGKDHFMYSKLIIHRSGPSCCVQSVRCKAMRYKPKIAPVKQQKSPSMLALDHFDFYYGPLFGKRWPSIRLGLLTQHKYVAVLNRLSLDQERNQEILKDLGTVDMMETLTRGRERFERMKEKVSNFDGIVEEEAKEGVESAENVENEETGEIDRVHGGLEEFTPSGGDYQFGQMKDSITEKVPDVHITGLEFLQSQLRTEEGLIEYPRDLRIYSYARDVFDNFPAPLKDKNGISSWWLLDGGSVIPVLALDLKDDDNVLDMCASPGGKSLMIIQTEKFATLTCNDGKLSRFGQLRRGLSMYVPVSSPLNERIILKRKDAGSLEGWDEEDIYDKVLVDAPCTTDRLSATSDEGNLFGAGFTQERLNLPQLQTRLLINALRSVRIGGSVVYSTCTLSPAQNESVVENAATLASEHYGIEVVEQSLKKMQNQLMNTTLYRFSENPQRGLLVVPNVRSNFGPMFICKLIRKK</sequence>
<evidence type="ECO:0000256" key="13">
    <source>
        <dbReference type="PROSITE-ProRule" id="PRU00221"/>
    </source>
</evidence>
<dbReference type="EMBL" id="CAJFCV020000002">
    <property type="protein sequence ID" value="CAG9095931.1"/>
    <property type="molecule type" value="Genomic_DNA"/>
</dbReference>
<dbReference type="InterPro" id="IPR001678">
    <property type="entry name" value="MeTrfase_RsmB-F_NOP2_dom"/>
</dbReference>
<feature type="binding site" evidence="14">
    <location>
        <position position="691"/>
    </location>
    <ligand>
        <name>S-adenosyl-L-methionine</name>
        <dbReference type="ChEBI" id="CHEBI:59789"/>
    </ligand>
</feature>
<evidence type="ECO:0000256" key="10">
    <source>
        <dbReference type="ARBA" id="ARBA00023128"/>
    </source>
</evidence>
<dbReference type="PANTHER" id="PTHR22808">
    <property type="entry name" value="NCL1 YEAST -RELATED NOL1/NOP2/FMU SUN DOMAIN-CONTAINING"/>
    <property type="match status" value="1"/>
</dbReference>
<dbReference type="EMBL" id="CAJFDI010000002">
    <property type="protein sequence ID" value="CAD5214885.1"/>
    <property type="molecule type" value="Genomic_DNA"/>
</dbReference>
<dbReference type="PROSITE" id="PS00678">
    <property type="entry name" value="WD_REPEATS_1"/>
    <property type="match status" value="1"/>
</dbReference>
<feature type="binding site" evidence="14">
    <location>
        <position position="639"/>
    </location>
    <ligand>
        <name>S-adenosyl-L-methionine</name>
        <dbReference type="ChEBI" id="CHEBI:59789"/>
    </ligand>
</feature>
<feature type="domain" description="SAM-dependent MTase RsmB/NOP-type" evidence="15">
    <location>
        <begin position="522"/>
        <end position="821"/>
    </location>
</feature>
<keyword evidence="5 14" id="KW-0808">Transferase</keyword>
<protein>
    <recommendedName>
        <fullName evidence="11">NOL1/NOP2/Sun domain family member 4</fullName>
    </recommendedName>
</protein>
<dbReference type="Proteomes" id="UP000659654">
    <property type="component" value="Unassembled WGS sequence"/>
</dbReference>
<reference evidence="16" key="1">
    <citation type="submission" date="2020-09" db="EMBL/GenBank/DDBJ databases">
        <authorList>
            <person name="Kikuchi T."/>
        </authorList>
    </citation>
    <scope>NUCLEOTIDE SEQUENCE</scope>
    <source>
        <strain evidence="16">Ka4C1</strain>
    </source>
</reference>
<dbReference type="SUPFAM" id="SSF53335">
    <property type="entry name" value="S-adenosyl-L-methionine-dependent methyltransferases"/>
    <property type="match status" value="1"/>
</dbReference>
<dbReference type="Pfam" id="PF01189">
    <property type="entry name" value="Methyltr_RsmB-F"/>
    <property type="match status" value="1"/>
</dbReference>
<keyword evidence="17" id="KW-1185">Reference proteome</keyword>
<dbReference type="PANTHER" id="PTHR22808:SF3">
    <property type="entry name" value="5-METHYLCYTOSINE RRNA METHYLTRANSFERASE NSUN4"/>
    <property type="match status" value="1"/>
</dbReference>
<dbReference type="Gene3D" id="6.20.240.40">
    <property type="match status" value="1"/>
</dbReference>
<evidence type="ECO:0000256" key="6">
    <source>
        <dbReference type="ARBA" id="ARBA00022691"/>
    </source>
</evidence>
<feature type="binding site" evidence="14">
    <location>
        <position position="672"/>
    </location>
    <ligand>
        <name>S-adenosyl-L-methionine</name>
        <dbReference type="ChEBI" id="CHEBI:59789"/>
    </ligand>
</feature>
<name>A0A7I8WPZ1_BURXY</name>
<evidence type="ECO:0000256" key="12">
    <source>
        <dbReference type="ARBA" id="ARBA00049302"/>
    </source>
</evidence>
<comment type="catalytic activity">
    <reaction evidence="12">
        <text>a cytidine in rRNA + S-adenosyl-L-methionine = a 5-methylcytidine in rRNA + S-adenosyl-L-homocysteine + H(+)</text>
        <dbReference type="Rhea" id="RHEA:61484"/>
        <dbReference type="Rhea" id="RHEA-COMP:15836"/>
        <dbReference type="Rhea" id="RHEA-COMP:15837"/>
        <dbReference type="ChEBI" id="CHEBI:15378"/>
        <dbReference type="ChEBI" id="CHEBI:57856"/>
        <dbReference type="ChEBI" id="CHEBI:59789"/>
        <dbReference type="ChEBI" id="CHEBI:74483"/>
        <dbReference type="ChEBI" id="CHEBI:82748"/>
    </reaction>
</comment>
<dbReference type="PROSITE" id="PS50082">
    <property type="entry name" value="WD_REPEATS_2"/>
    <property type="match status" value="2"/>
</dbReference>
<evidence type="ECO:0000313" key="16">
    <source>
        <dbReference type="EMBL" id="CAD5214885.1"/>
    </source>
</evidence>
<dbReference type="PRINTS" id="PR02008">
    <property type="entry name" value="RCMTFAMILY"/>
</dbReference>
<feature type="repeat" description="WD" evidence="13">
    <location>
        <begin position="171"/>
        <end position="203"/>
    </location>
</feature>
<evidence type="ECO:0000256" key="8">
    <source>
        <dbReference type="ARBA" id="ARBA00022884"/>
    </source>
</evidence>
<dbReference type="InterPro" id="IPR029063">
    <property type="entry name" value="SAM-dependent_MTases_sf"/>
</dbReference>
<evidence type="ECO:0000256" key="7">
    <source>
        <dbReference type="ARBA" id="ARBA00022737"/>
    </source>
</evidence>
<keyword evidence="9" id="KW-0809">Transit peptide</keyword>
<dbReference type="SMART" id="SM00320">
    <property type="entry name" value="WD40"/>
    <property type="match status" value="5"/>
</dbReference>
<dbReference type="Proteomes" id="UP000582659">
    <property type="component" value="Unassembled WGS sequence"/>
</dbReference>
<dbReference type="InterPro" id="IPR015943">
    <property type="entry name" value="WD40/YVTN_repeat-like_dom_sf"/>
</dbReference>
<evidence type="ECO:0000313" key="17">
    <source>
        <dbReference type="Proteomes" id="UP000659654"/>
    </source>
</evidence>
<comment type="subcellular location">
    <subcellularLocation>
        <location evidence="1">Mitochondrion</location>
    </subcellularLocation>
</comment>
<dbReference type="Gene3D" id="2.130.10.10">
    <property type="entry name" value="YVTN repeat-like/Quinoprotein amine dehydrogenase"/>
    <property type="match status" value="1"/>
</dbReference>
<feature type="repeat" description="WD" evidence="13">
    <location>
        <begin position="129"/>
        <end position="170"/>
    </location>
</feature>
<feature type="active site" description="Nucleophile" evidence="14">
    <location>
        <position position="746"/>
    </location>
</feature>
<evidence type="ECO:0000256" key="5">
    <source>
        <dbReference type="ARBA" id="ARBA00022679"/>
    </source>
</evidence>
<evidence type="ECO:0000256" key="9">
    <source>
        <dbReference type="ARBA" id="ARBA00022946"/>
    </source>
</evidence>
<evidence type="ECO:0000256" key="2">
    <source>
        <dbReference type="ARBA" id="ARBA00022552"/>
    </source>
</evidence>
<dbReference type="GO" id="GO:0008173">
    <property type="term" value="F:RNA methyltransferase activity"/>
    <property type="evidence" value="ECO:0007669"/>
    <property type="project" value="InterPro"/>
</dbReference>
<dbReference type="InterPro" id="IPR036322">
    <property type="entry name" value="WD40_repeat_dom_sf"/>
</dbReference>
<dbReference type="InterPro" id="IPR023267">
    <property type="entry name" value="RCMT"/>
</dbReference>
<evidence type="ECO:0000256" key="1">
    <source>
        <dbReference type="ARBA" id="ARBA00004173"/>
    </source>
</evidence>
<comment type="caution">
    <text evidence="14">Lacks conserved residue(s) required for the propagation of feature annotation.</text>
</comment>
<dbReference type="InterPro" id="IPR049560">
    <property type="entry name" value="MeTrfase_RsmB-F_NOP2_cat"/>
</dbReference>
<proteinExistence type="inferred from homology"/>
<comment type="caution">
    <text evidence="16">The sequence shown here is derived from an EMBL/GenBank/DDBJ whole genome shotgun (WGS) entry which is preliminary data.</text>
</comment>
<dbReference type="Gene3D" id="3.40.50.150">
    <property type="entry name" value="Vaccinia Virus protein VP39"/>
    <property type="match status" value="1"/>
</dbReference>